<protein>
    <submittedName>
        <fullName evidence="2">Uncharacterized protein</fullName>
    </submittedName>
</protein>
<dbReference type="RefSeq" id="WP_170839818.1">
    <property type="nucleotide sequence ID" value="NZ_FOCQ01000006.1"/>
</dbReference>
<accession>A0A1H8E147</accession>
<organism evidence="2 3">
    <name type="scientific">Lihuaxuella thermophila</name>
    <dbReference type="NCBI Taxonomy" id="1173111"/>
    <lineage>
        <taxon>Bacteria</taxon>
        <taxon>Bacillati</taxon>
        <taxon>Bacillota</taxon>
        <taxon>Bacilli</taxon>
        <taxon>Bacillales</taxon>
        <taxon>Thermoactinomycetaceae</taxon>
        <taxon>Lihuaxuella</taxon>
    </lineage>
</organism>
<dbReference type="AlphaFoldDB" id="A0A1H8E147"/>
<evidence type="ECO:0000313" key="3">
    <source>
        <dbReference type="Proteomes" id="UP000199695"/>
    </source>
</evidence>
<gene>
    <name evidence="2" type="ORF">SAMN05444955_10683</name>
</gene>
<reference evidence="2 3" key="1">
    <citation type="submission" date="2016-10" db="EMBL/GenBank/DDBJ databases">
        <authorList>
            <person name="de Groot N.N."/>
        </authorList>
    </citation>
    <scope>NUCLEOTIDE SEQUENCE [LARGE SCALE GENOMIC DNA]</scope>
    <source>
        <strain evidence="2 3">DSM 46701</strain>
    </source>
</reference>
<sequence>MSGKKQSKRSDNNGQRLAKVRGGEHRNGRLSQFKNHHPPDQPYPTDYVSNPKE</sequence>
<name>A0A1H8E147_9BACL</name>
<keyword evidence="3" id="KW-1185">Reference proteome</keyword>
<dbReference type="EMBL" id="FOCQ01000006">
    <property type="protein sequence ID" value="SEN13299.1"/>
    <property type="molecule type" value="Genomic_DNA"/>
</dbReference>
<feature type="region of interest" description="Disordered" evidence="1">
    <location>
        <begin position="1"/>
        <end position="53"/>
    </location>
</feature>
<dbReference type="Proteomes" id="UP000199695">
    <property type="component" value="Unassembled WGS sequence"/>
</dbReference>
<evidence type="ECO:0000313" key="2">
    <source>
        <dbReference type="EMBL" id="SEN13299.1"/>
    </source>
</evidence>
<evidence type="ECO:0000256" key="1">
    <source>
        <dbReference type="SAM" id="MobiDB-lite"/>
    </source>
</evidence>
<proteinExistence type="predicted"/>